<dbReference type="InterPro" id="IPR001045">
    <property type="entry name" value="Spermi_synthase"/>
</dbReference>
<name>A0AAV4J2D6_9GAST</name>
<accession>A0AAV4J2D6</accession>
<protein>
    <submittedName>
        <fullName evidence="6">Spermidine synthase</fullName>
    </submittedName>
</protein>
<dbReference type="CDD" id="cd02440">
    <property type="entry name" value="AdoMet_MTases"/>
    <property type="match status" value="1"/>
</dbReference>
<keyword evidence="7" id="KW-1185">Reference proteome</keyword>
<feature type="domain" description="PABS" evidence="5">
    <location>
        <begin position="81"/>
        <end position="239"/>
    </location>
</feature>
<dbReference type="PROSITE" id="PS51006">
    <property type="entry name" value="PABS_2"/>
    <property type="match status" value="1"/>
</dbReference>
<proteinExistence type="inferred from homology"/>
<comment type="similarity">
    <text evidence="1">Belongs to the spermidine/spermine synthase family.</text>
</comment>
<evidence type="ECO:0000313" key="7">
    <source>
        <dbReference type="Proteomes" id="UP000762676"/>
    </source>
</evidence>
<evidence type="ECO:0000256" key="1">
    <source>
        <dbReference type="ARBA" id="ARBA00007867"/>
    </source>
</evidence>
<keyword evidence="4" id="KW-1133">Transmembrane helix</keyword>
<evidence type="ECO:0000256" key="2">
    <source>
        <dbReference type="ARBA" id="ARBA00022679"/>
    </source>
</evidence>
<dbReference type="InterPro" id="IPR005135">
    <property type="entry name" value="Endo/exonuclease/phosphatase"/>
</dbReference>
<dbReference type="Pfam" id="PF03372">
    <property type="entry name" value="Exo_endo_phos"/>
    <property type="match status" value="1"/>
</dbReference>
<dbReference type="PANTHER" id="PTHR11558">
    <property type="entry name" value="SPERMIDINE/SPERMINE SYNTHASE"/>
    <property type="match status" value="1"/>
</dbReference>
<feature type="transmembrane region" description="Helical" evidence="4">
    <location>
        <begin position="270"/>
        <end position="294"/>
    </location>
</feature>
<dbReference type="InterPro" id="IPR029063">
    <property type="entry name" value="SAM-dependent_MTases_sf"/>
</dbReference>
<keyword evidence="3" id="KW-0620">Polyamine biosynthesis</keyword>
<dbReference type="InterPro" id="IPR036691">
    <property type="entry name" value="Endo/exonu/phosph_ase_sf"/>
</dbReference>
<keyword evidence="4" id="KW-0812">Transmembrane</keyword>
<dbReference type="SUPFAM" id="SSF53335">
    <property type="entry name" value="S-adenosyl-L-methionine-dependent methyltransferases"/>
    <property type="match status" value="1"/>
</dbReference>
<keyword evidence="2 3" id="KW-0808">Transferase</keyword>
<organism evidence="6 7">
    <name type="scientific">Elysia marginata</name>
    <dbReference type="NCBI Taxonomy" id="1093978"/>
    <lineage>
        <taxon>Eukaryota</taxon>
        <taxon>Metazoa</taxon>
        <taxon>Spiralia</taxon>
        <taxon>Lophotrochozoa</taxon>
        <taxon>Mollusca</taxon>
        <taxon>Gastropoda</taxon>
        <taxon>Heterobranchia</taxon>
        <taxon>Euthyneura</taxon>
        <taxon>Panpulmonata</taxon>
        <taxon>Sacoglossa</taxon>
        <taxon>Placobranchoidea</taxon>
        <taxon>Plakobranchidae</taxon>
        <taxon>Elysia</taxon>
    </lineage>
</organism>
<dbReference type="GO" id="GO:0005829">
    <property type="term" value="C:cytosol"/>
    <property type="evidence" value="ECO:0007669"/>
    <property type="project" value="TreeGrafter"/>
</dbReference>
<dbReference type="SUPFAM" id="SSF56219">
    <property type="entry name" value="DNase I-like"/>
    <property type="match status" value="1"/>
</dbReference>
<dbReference type="InterPro" id="IPR030373">
    <property type="entry name" value="PABS_CS"/>
</dbReference>
<gene>
    <name evidence="6" type="ORF">ElyMa_004949000</name>
</gene>
<dbReference type="GO" id="GO:0008295">
    <property type="term" value="P:spermidine biosynthetic process"/>
    <property type="evidence" value="ECO:0007669"/>
    <property type="project" value="TreeGrafter"/>
</dbReference>
<dbReference type="Pfam" id="PF01564">
    <property type="entry name" value="Spermine_synth"/>
    <property type="match status" value="1"/>
</dbReference>
<dbReference type="HAMAP" id="MF_00198">
    <property type="entry name" value="Spermidine_synth"/>
    <property type="match status" value="1"/>
</dbReference>
<evidence type="ECO:0000259" key="5">
    <source>
        <dbReference type="PROSITE" id="PS51006"/>
    </source>
</evidence>
<keyword evidence="4" id="KW-0472">Membrane</keyword>
<evidence type="ECO:0000313" key="6">
    <source>
        <dbReference type="EMBL" id="GFS16078.1"/>
    </source>
</evidence>
<dbReference type="Proteomes" id="UP000762676">
    <property type="component" value="Unassembled WGS sequence"/>
</dbReference>
<sequence length="296" mass="32037">MDLCSSSFNVRGLNSDLRQEQLTEDLETYNIDVLCLQETKIKNGVDKNVNGQRLLCYQTNTRFYGCGFLINKKWINHVYQPWKVLVVGGGDGGVVREVLKYSSVKEVVLCEIDQMVIDVCKQHLPSMADCLTNPRVTIHTADGAEYVRNNPKQFDVIITDAPDPDGCAADLFRKKYYEELQMCLTEKGVICCQGLYSGVVVVAEVVVEAAAIVVEVVVEAVVEASAVVVEVVVEASAVVVEVVVEAVAVVAEVVVEIGLDLVLIAEAATVLVAAVVGVVVLVVVVIVAVAVVVVQW</sequence>
<dbReference type="PANTHER" id="PTHR11558:SF11">
    <property type="entry name" value="SPERMIDINE SYNTHASE"/>
    <property type="match status" value="1"/>
</dbReference>
<dbReference type="AlphaFoldDB" id="A0AAV4J2D6"/>
<reference evidence="6 7" key="1">
    <citation type="journal article" date="2021" name="Elife">
        <title>Chloroplast acquisition without the gene transfer in kleptoplastic sea slugs, Plakobranchus ocellatus.</title>
        <authorList>
            <person name="Maeda T."/>
            <person name="Takahashi S."/>
            <person name="Yoshida T."/>
            <person name="Shimamura S."/>
            <person name="Takaki Y."/>
            <person name="Nagai Y."/>
            <person name="Toyoda A."/>
            <person name="Suzuki Y."/>
            <person name="Arimoto A."/>
            <person name="Ishii H."/>
            <person name="Satoh N."/>
            <person name="Nishiyama T."/>
            <person name="Hasebe M."/>
            <person name="Maruyama T."/>
            <person name="Minagawa J."/>
            <person name="Obokata J."/>
            <person name="Shigenobu S."/>
        </authorList>
    </citation>
    <scope>NUCLEOTIDE SEQUENCE [LARGE SCALE GENOMIC DNA]</scope>
</reference>
<dbReference type="InterPro" id="IPR030374">
    <property type="entry name" value="PABS"/>
</dbReference>
<dbReference type="EMBL" id="BMAT01009902">
    <property type="protein sequence ID" value="GFS16078.1"/>
    <property type="molecule type" value="Genomic_DNA"/>
</dbReference>
<dbReference type="PROSITE" id="PS01330">
    <property type="entry name" value="PABS_1"/>
    <property type="match status" value="1"/>
</dbReference>
<feature type="active site" description="Proton acceptor" evidence="3">
    <location>
        <position position="160"/>
    </location>
</feature>
<evidence type="ECO:0000256" key="3">
    <source>
        <dbReference type="PROSITE-ProRule" id="PRU00354"/>
    </source>
</evidence>
<comment type="caution">
    <text evidence="6">The sequence shown here is derived from an EMBL/GenBank/DDBJ whole genome shotgun (WGS) entry which is preliminary data.</text>
</comment>
<dbReference type="Gene3D" id="3.40.50.150">
    <property type="entry name" value="Vaccinia Virus protein VP39"/>
    <property type="match status" value="1"/>
</dbReference>
<dbReference type="GO" id="GO:0004766">
    <property type="term" value="F:spermidine synthase activity"/>
    <property type="evidence" value="ECO:0007669"/>
    <property type="project" value="TreeGrafter"/>
</dbReference>
<evidence type="ECO:0000256" key="4">
    <source>
        <dbReference type="SAM" id="Phobius"/>
    </source>
</evidence>